<evidence type="ECO:0000259" key="8">
    <source>
        <dbReference type="PROSITE" id="PS50928"/>
    </source>
</evidence>
<dbReference type="InterPro" id="IPR035906">
    <property type="entry name" value="MetI-like_sf"/>
</dbReference>
<feature type="transmembrane region" description="Helical" evidence="7">
    <location>
        <begin position="132"/>
        <end position="157"/>
    </location>
</feature>
<dbReference type="Gene3D" id="1.10.3720.10">
    <property type="entry name" value="MetI-like"/>
    <property type="match status" value="1"/>
</dbReference>
<proteinExistence type="inferred from homology"/>
<keyword evidence="2 7" id="KW-0813">Transport</keyword>
<feature type="transmembrane region" description="Helical" evidence="7">
    <location>
        <begin position="177"/>
        <end position="197"/>
    </location>
</feature>
<comment type="similarity">
    <text evidence="7">Belongs to the binding-protein-dependent transport system permease family.</text>
</comment>
<dbReference type="Proteomes" id="UP000187158">
    <property type="component" value="Unassembled WGS sequence"/>
</dbReference>
<sequence length="315" mass="34538">MKAYLIKRLLSVLPVLFIVSLLVFMIIHLTPGDPASVMLGDEATPEEVAALRDQLGLNLPLYQQYFHWIGNALIGNLGYSYFMQQSVTEAIFDRLGPTLSLAIMAQLIAVVIAIPIGIISARKRGTATDQSLMSLSLLGLSIPNFLLSLFLVLIFTVNLKWLPVAGYRPLSDGLWTHFRYLIIPATALGTITAALIARMTRSSMLEVLNANYIKTARSKGVKERGVIYRHALRNAFLPVLTVIGQTFAGLVAGAAVLETIFNIPGVGQLIVNSVQRRDYSVIQGAVLFITVAFVFINLLVDLLYSVIDPRVRLNG</sequence>
<feature type="transmembrane region" description="Helical" evidence="7">
    <location>
        <begin position="99"/>
        <end position="120"/>
    </location>
</feature>
<dbReference type="Pfam" id="PF00528">
    <property type="entry name" value="BPD_transp_1"/>
    <property type="match status" value="1"/>
</dbReference>
<dbReference type="InterPro" id="IPR000515">
    <property type="entry name" value="MetI-like"/>
</dbReference>
<dbReference type="EMBL" id="MPVP01000002">
    <property type="protein sequence ID" value="OMD40568.1"/>
    <property type="molecule type" value="Genomic_DNA"/>
</dbReference>
<feature type="transmembrane region" description="Helical" evidence="7">
    <location>
        <begin position="281"/>
        <end position="304"/>
    </location>
</feature>
<evidence type="ECO:0000256" key="2">
    <source>
        <dbReference type="ARBA" id="ARBA00022448"/>
    </source>
</evidence>
<evidence type="ECO:0000256" key="5">
    <source>
        <dbReference type="ARBA" id="ARBA00022989"/>
    </source>
</evidence>
<feature type="transmembrane region" description="Helical" evidence="7">
    <location>
        <begin position="235"/>
        <end position="261"/>
    </location>
</feature>
<keyword evidence="3" id="KW-1003">Cell membrane</keyword>
<accession>A0ABX3GYB9</accession>
<gene>
    <name evidence="9" type="ORF">BSO21_00805</name>
</gene>
<dbReference type="RefSeq" id="WP_076217622.1">
    <property type="nucleotide sequence ID" value="NZ_MPTJ01000025.1"/>
</dbReference>
<dbReference type="Pfam" id="PF19300">
    <property type="entry name" value="BPD_transp_1_N"/>
    <property type="match status" value="1"/>
</dbReference>
<dbReference type="InterPro" id="IPR045621">
    <property type="entry name" value="BPD_transp_1_N"/>
</dbReference>
<keyword evidence="10" id="KW-1185">Reference proteome</keyword>
<comment type="subcellular location">
    <subcellularLocation>
        <location evidence="1 7">Cell membrane</location>
        <topology evidence="1 7">Multi-pass membrane protein</topology>
    </subcellularLocation>
</comment>
<evidence type="ECO:0000313" key="9">
    <source>
        <dbReference type="EMBL" id="OMD40568.1"/>
    </source>
</evidence>
<feature type="domain" description="ABC transmembrane type-1" evidence="8">
    <location>
        <begin position="95"/>
        <end position="304"/>
    </location>
</feature>
<feature type="transmembrane region" description="Helical" evidence="7">
    <location>
        <begin position="12"/>
        <end position="30"/>
    </location>
</feature>
<evidence type="ECO:0000256" key="3">
    <source>
        <dbReference type="ARBA" id="ARBA00022475"/>
    </source>
</evidence>
<dbReference type="CDD" id="cd06261">
    <property type="entry name" value="TM_PBP2"/>
    <property type="match status" value="1"/>
</dbReference>
<evidence type="ECO:0000256" key="6">
    <source>
        <dbReference type="ARBA" id="ARBA00023136"/>
    </source>
</evidence>
<evidence type="ECO:0000256" key="7">
    <source>
        <dbReference type="RuleBase" id="RU363032"/>
    </source>
</evidence>
<keyword evidence="4 7" id="KW-0812">Transmembrane</keyword>
<evidence type="ECO:0000256" key="1">
    <source>
        <dbReference type="ARBA" id="ARBA00004651"/>
    </source>
</evidence>
<dbReference type="PANTHER" id="PTHR43163">
    <property type="entry name" value="DIPEPTIDE TRANSPORT SYSTEM PERMEASE PROTEIN DPPB-RELATED"/>
    <property type="match status" value="1"/>
</dbReference>
<evidence type="ECO:0000256" key="4">
    <source>
        <dbReference type="ARBA" id="ARBA00022692"/>
    </source>
</evidence>
<evidence type="ECO:0000313" key="10">
    <source>
        <dbReference type="Proteomes" id="UP000187158"/>
    </source>
</evidence>
<keyword evidence="6 7" id="KW-0472">Membrane</keyword>
<keyword evidence="5 7" id="KW-1133">Transmembrane helix</keyword>
<comment type="caution">
    <text evidence="9">The sequence shown here is derived from an EMBL/GenBank/DDBJ whole genome shotgun (WGS) entry which is preliminary data.</text>
</comment>
<organism evidence="9 10">
    <name type="scientific">Paenibacillus odorifer</name>
    <dbReference type="NCBI Taxonomy" id="189426"/>
    <lineage>
        <taxon>Bacteria</taxon>
        <taxon>Bacillati</taxon>
        <taxon>Bacillota</taxon>
        <taxon>Bacilli</taxon>
        <taxon>Bacillales</taxon>
        <taxon>Paenibacillaceae</taxon>
        <taxon>Paenibacillus</taxon>
    </lineage>
</organism>
<reference evidence="9 10" key="1">
    <citation type="submission" date="2016-11" db="EMBL/GenBank/DDBJ databases">
        <title>Paenibacillus species isolates.</title>
        <authorList>
            <person name="Beno S.M."/>
        </authorList>
    </citation>
    <scope>NUCLEOTIDE SEQUENCE [LARGE SCALE GENOMIC DNA]</scope>
    <source>
        <strain evidence="9 10">FSL H7-0433</strain>
    </source>
</reference>
<dbReference type="PANTHER" id="PTHR43163:SF6">
    <property type="entry name" value="DIPEPTIDE TRANSPORT SYSTEM PERMEASE PROTEIN DPPB-RELATED"/>
    <property type="match status" value="1"/>
</dbReference>
<dbReference type="SUPFAM" id="SSF161098">
    <property type="entry name" value="MetI-like"/>
    <property type="match status" value="1"/>
</dbReference>
<dbReference type="PROSITE" id="PS50928">
    <property type="entry name" value="ABC_TM1"/>
    <property type="match status" value="1"/>
</dbReference>
<name>A0ABX3GYB9_9BACL</name>
<protein>
    <submittedName>
        <fullName evidence="9">Peptide ABC transporter</fullName>
    </submittedName>
</protein>